<keyword evidence="1" id="KW-0812">Transmembrane</keyword>
<keyword evidence="1" id="KW-0472">Membrane</keyword>
<feature type="non-terminal residue" evidence="2">
    <location>
        <position position="1"/>
    </location>
</feature>
<protein>
    <recommendedName>
        <fullName evidence="4">Hydroxyproline-rich glycoprotein family protein</fullName>
    </recommendedName>
</protein>
<dbReference type="Proteomes" id="UP001627284">
    <property type="component" value="Unassembled WGS sequence"/>
</dbReference>
<evidence type="ECO:0000256" key="1">
    <source>
        <dbReference type="SAM" id="Phobius"/>
    </source>
</evidence>
<comment type="caution">
    <text evidence="2">The sequence shown here is derived from an EMBL/GenBank/DDBJ whole genome shotgun (WGS) entry which is preliminary data.</text>
</comment>
<dbReference type="PANTHER" id="PTHR34291">
    <property type="entry name" value="HYDROXYPROLINE-RICH GLYCOPROTEIN FAMILY PROTEIN"/>
    <property type="match status" value="1"/>
</dbReference>
<sequence length="175" mass="19590">LRVNSHASLLPEKIRIIISTERTMENQNYAPPHSDASRPSLGFPLGTALLLLIIFSLSGIFSCCYHWEKLRSLRRSIANGTDLEAGGDPSYLKSKRAYMNCKQNQISDRPVVLMPGDQVPKFIALPCPCQPPRQDKVLAEVQQQPSYPMKPPPHTPVLAVAEDVTFTQIRSTFYL</sequence>
<evidence type="ECO:0000313" key="2">
    <source>
        <dbReference type="EMBL" id="KAL3346289.1"/>
    </source>
</evidence>
<keyword evidence="1" id="KW-1133">Transmembrane helix</keyword>
<organism evidence="2 3">
    <name type="scientific">Solanum stoloniferum</name>
    <dbReference type="NCBI Taxonomy" id="62892"/>
    <lineage>
        <taxon>Eukaryota</taxon>
        <taxon>Viridiplantae</taxon>
        <taxon>Streptophyta</taxon>
        <taxon>Embryophyta</taxon>
        <taxon>Tracheophyta</taxon>
        <taxon>Spermatophyta</taxon>
        <taxon>Magnoliopsida</taxon>
        <taxon>eudicotyledons</taxon>
        <taxon>Gunneridae</taxon>
        <taxon>Pentapetalae</taxon>
        <taxon>asterids</taxon>
        <taxon>lamiids</taxon>
        <taxon>Solanales</taxon>
        <taxon>Solanaceae</taxon>
        <taxon>Solanoideae</taxon>
        <taxon>Solaneae</taxon>
        <taxon>Solanum</taxon>
    </lineage>
</organism>
<evidence type="ECO:0000313" key="3">
    <source>
        <dbReference type="Proteomes" id="UP001627284"/>
    </source>
</evidence>
<reference evidence="2 3" key="1">
    <citation type="submission" date="2024-05" db="EMBL/GenBank/DDBJ databases">
        <title>De novo assembly of an allotetraploid wild potato.</title>
        <authorList>
            <person name="Hosaka A.J."/>
        </authorList>
    </citation>
    <scope>NUCLEOTIDE SEQUENCE [LARGE SCALE GENOMIC DNA]</scope>
    <source>
        <tissue evidence="2">Young leaves</tissue>
    </source>
</reference>
<evidence type="ECO:0008006" key="4">
    <source>
        <dbReference type="Google" id="ProtNLM"/>
    </source>
</evidence>
<gene>
    <name evidence="2" type="ORF">AABB24_024958</name>
</gene>
<dbReference type="EMBL" id="JBJKTR010000014">
    <property type="protein sequence ID" value="KAL3346289.1"/>
    <property type="molecule type" value="Genomic_DNA"/>
</dbReference>
<accession>A0ABD2SQV8</accession>
<dbReference type="InterPro" id="IPR037699">
    <property type="entry name" value="At5g65660-like"/>
</dbReference>
<proteinExistence type="predicted"/>
<feature type="transmembrane region" description="Helical" evidence="1">
    <location>
        <begin position="41"/>
        <end position="67"/>
    </location>
</feature>
<name>A0ABD2SQV8_9SOLN</name>
<keyword evidence="3" id="KW-1185">Reference proteome</keyword>
<dbReference type="AlphaFoldDB" id="A0ABD2SQV8"/>
<dbReference type="PANTHER" id="PTHR34291:SF2">
    <property type="entry name" value="HYDROXYPROLINE-RICH GLYCOPROTEIN FAMILY PROTEIN"/>
    <property type="match status" value="1"/>
</dbReference>